<dbReference type="AlphaFoldDB" id="A0A6N6JEF0"/>
<comment type="subcellular location">
    <subcellularLocation>
        <location evidence="1">Membrane</location>
    </subcellularLocation>
</comment>
<evidence type="ECO:0000256" key="2">
    <source>
        <dbReference type="ARBA" id="ARBA00022692"/>
    </source>
</evidence>
<feature type="transmembrane region" description="Helical" evidence="5">
    <location>
        <begin position="69"/>
        <end position="85"/>
    </location>
</feature>
<sequence>MIDALSLLFIATLFGGMVLYSFGFAAFLFKHLPATEAGALLRQAFPWYYVFVIGIAILAGIFLLISGRVLLSACIAFVLLSAAYARQDLMVKINDASDARAAGMDGAKGRFNLLHTWSVILNFVQLAAVGYVLVAVA</sequence>
<dbReference type="RefSeq" id="WP_159805250.1">
    <property type="nucleotide sequence ID" value="NZ_BLJE01000001.1"/>
</dbReference>
<evidence type="ECO:0000313" key="7">
    <source>
        <dbReference type="EMBL" id="GFE64337.1"/>
    </source>
</evidence>
<feature type="transmembrane region" description="Helical" evidence="5">
    <location>
        <begin position="114"/>
        <end position="136"/>
    </location>
</feature>
<dbReference type="InterPro" id="IPR025423">
    <property type="entry name" value="TMEM205-like"/>
</dbReference>
<feature type="transmembrane region" description="Helical" evidence="5">
    <location>
        <begin position="7"/>
        <end position="27"/>
    </location>
</feature>
<evidence type="ECO:0000256" key="4">
    <source>
        <dbReference type="ARBA" id="ARBA00023136"/>
    </source>
</evidence>
<keyword evidence="3 5" id="KW-1133">Transmembrane helix</keyword>
<evidence type="ECO:0000256" key="5">
    <source>
        <dbReference type="SAM" id="Phobius"/>
    </source>
</evidence>
<feature type="domain" description="TMEM205-like" evidence="6">
    <location>
        <begin position="8"/>
        <end position="83"/>
    </location>
</feature>
<dbReference type="Proteomes" id="UP000436822">
    <property type="component" value="Unassembled WGS sequence"/>
</dbReference>
<proteinExistence type="predicted"/>
<gene>
    <name evidence="7" type="ORF">KIN_14110</name>
</gene>
<evidence type="ECO:0000256" key="3">
    <source>
        <dbReference type="ARBA" id="ARBA00022989"/>
    </source>
</evidence>
<dbReference type="GO" id="GO:0016020">
    <property type="term" value="C:membrane"/>
    <property type="evidence" value="ECO:0007669"/>
    <property type="project" value="UniProtKB-SubCell"/>
</dbReference>
<protein>
    <recommendedName>
        <fullName evidence="6">TMEM205-like domain-containing protein</fullName>
    </recommendedName>
</protein>
<evidence type="ECO:0000313" key="8">
    <source>
        <dbReference type="Proteomes" id="UP000436822"/>
    </source>
</evidence>
<accession>A0A6N6JEF0</accession>
<feature type="transmembrane region" description="Helical" evidence="5">
    <location>
        <begin position="47"/>
        <end position="64"/>
    </location>
</feature>
<keyword evidence="8" id="KW-1185">Reference proteome</keyword>
<evidence type="ECO:0000256" key="1">
    <source>
        <dbReference type="ARBA" id="ARBA00004370"/>
    </source>
</evidence>
<dbReference type="Pfam" id="PF13664">
    <property type="entry name" value="DUF4149"/>
    <property type="match status" value="1"/>
</dbReference>
<name>A0A6N6JEF0_9RHOB</name>
<evidence type="ECO:0000259" key="6">
    <source>
        <dbReference type="Pfam" id="PF13664"/>
    </source>
</evidence>
<dbReference type="EMBL" id="BLJE01000001">
    <property type="protein sequence ID" value="GFE64337.1"/>
    <property type="molecule type" value="Genomic_DNA"/>
</dbReference>
<reference evidence="7 8" key="1">
    <citation type="submission" date="2019-12" db="EMBL/GenBank/DDBJ databases">
        <title>Litoreibacter badius sp. nov., a novel bacteriochlorophyll a-containing bacterium in the genus Litoreibacter.</title>
        <authorList>
            <person name="Kanamuro M."/>
            <person name="Takabe Y."/>
            <person name="Mori K."/>
            <person name="Takaichi S."/>
            <person name="Hanada S."/>
        </authorList>
    </citation>
    <scope>NUCLEOTIDE SEQUENCE [LARGE SCALE GENOMIC DNA]</scope>
    <source>
        <strain evidence="7 8">K6</strain>
    </source>
</reference>
<keyword evidence="2 5" id="KW-0812">Transmembrane</keyword>
<dbReference type="OrthoDB" id="5741001at2"/>
<keyword evidence="4 5" id="KW-0472">Membrane</keyword>
<organism evidence="7 8">
    <name type="scientific">Litoreibacter roseus</name>
    <dbReference type="NCBI Taxonomy" id="2601869"/>
    <lineage>
        <taxon>Bacteria</taxon>
        <taxon>Pseudomonadati</taxon>
        <taxon>Pseudomonadota</taxon>
        <taxon>Alphaproteobacteria</taxon>
        <taxon>Rhodobacterales</taxon>
        <taxon>Roseobacteraceae</taxon>
        <taxon>Litoreibacter</taxon>
    </lineage>
</organism>
<comment type="caution">
    <text evidence="7">The sequence shown here is derived from an EMBL/GenBank/DDBJ whole genome shotgun (WGS) entry which is preliminary data.</text>
</comment>